<evidence type="ECO:0000313" key="3">
    <source>
        <dbReference type="Proteomes" id="UP000738325"/>
    </source>
</evidence>
<gene>
    <name evidence="2" type="ORF">BGZ99_000317</name>
</gene>
<dbReference type="EMBL" id="JAAAIP010000105">
    <property type="protein sequence ID" value="KAG0325669.1"/>
    <property type="molecule type" value="Genomic_DNA"/>
</dbReference>
<accession>A0A9P6RSE8</accession>
<proteinExistence type="predicted"/>
<sequence>MSDGNLRFKCRPPVSMSLICNKSYSESKIRNMIAGVVYGHTLPDSGTPTSGSSENVLAFAPPPLPKSPRRPSLKDDLSELARESSAGSEHQQSFEEMNINGGHPHPIDDRRSPHGDMTRRPSVQPLCRRPTSAGGEDSPMMDYEDSTMPPPSSHLQVPGTPPLEGDDPRLYRPHFTHPPRSVIPTAPSAASGSLSAATRQGQKLQHSHSHPNIGQKRHQQFLEQQEQQRANHAYSSQSPQYYAQQQQQQRHLQRQVMRRESTQYYNAAHSRPVTAERRFSHPAALQPSSSARFLSRSHSGDGNSPAISSRSPPNYESLHQALGQANTPQVGPVSGLGNSFEDVNSPSYYQRRMSQPHPSVQRSYSQLPPPPPGATAHPHDRHTSGTEDFNYQHRQKYEKLNANTIRPPTALSTGSKMYMTPHSSQVLNSECSTLSTQNLMSQSTHSAQSEPMRFSHSLPVSSHEPNHHVYSRQPSREYMTSSEPYAPEALVHEETNNHPYSGMRHGHQKSNTGHSLARMRSQPNLSKSNHTSARDLDAAIARNTIKLTCFPNTVSSYNAADRSSVSLDTSDAMAMRLGQSSKVVIEITQPRQLQVFKPSRSASFASFEHVPGPLNERKSLRHTASQPNLLMRSGTSVLGRRRSASPDGVAFGSSKKRRADSTSRSRDEDDSCSSEIPSASASAAAASAAAAAVVAAAANAARQQQQQTGIKKGSSSAAQLASLDHDSLEKALGGSHQAGLGLGVHVSGTESMLEFPAIETLKIANISSFVALEDQKDLGIDCSLFTRVETAAWRILIPPNVEASFRSEDFGLTLRPKLVDSVAAADVPEEPTDIAKLQGAQVAMETDDVEVRIDDGGKREVEKEARTVAGRPDATELSEQREANDQDSTALKSVSETEEEMDELEDE</sequence>
<keyword evidence="3" id="KW-1185">Reference proteome</keyword>
<evidence type="ECO:0000256" key="1">
    <source>
        <dbReference type="SAM" id="MobiDB-lite"/>
    </source>
</evidence>
<feature type="compositionally biased region" description="Basic and acidic residues" evidence="1">
    <location>
        <begin position="853"/>
        <end position="866"/>
    </location>
</feature>
<dbReference type="OrthoDB" id="2425204at2759"/>
<comment type="caution">
    <text evidence="2">The sequence shown here is derived from an EMBL/GenBank/DDBJ whole genome shotgun (WGS) entry which is preliminary data.</text>
</comment>
<dbReference type="AlphaFoldDB" id="A0A9P6RSE8"/>
<feature type="compositionally biased region" description="Low complexity" evidence="1">
    <location>
        <begin position="221"/>
        <end position="250"/>
    </location>
</feature>
<feature type="region of interest" description="Disordered" evidence="1">
    <location>
        <begin position="349"/>
        <end position="387"/>
    </location>
</feature>
<feature type="compositionally biased region" description="Acidic residues" evidence="1">
    <location>
        <begin position="896"/>
        <end position="907"/>
    </location>
</feature>
<reference evidence="2" key="1">
    <citation type="journal article" date="2020" name="Fungal Divers.">
        <title>Resolving the Mortierellaceae phylogeny through synthesis of multi-gene phylogenetics and phylogenomics.</title>
        <authorList>
            <person name="Vandepol N."/>
            <person name="Liber J."/>
            <person name="Desiro A."/>
            <person name="Na H."/>
            <person name="Kennedy M."/>
            <person name="Barry K."/>
            <person name="Grigoriev I.V."/>
            <person name="Miller A.N."/>
            <person name="O'Donnell K."/>
            <person name="Stajich J.E."/>
            <person name="Bonito G."/>
        </authorList>
    </citation>
    <scope>NUCLEOTIDE SEQUENCE</scope>
    <source>
        <strain evidence="2">REB-010B</strain>
    </source>
</reference>
<feature type="compositionally biased region" description="Basic and acidic residues" evidence="1">
    <location>
        <begin position="105"/>
        <end position="119"/>
    </location>
</feature>
<feature type="region of interest" description="Disordered" evidence="1">
    <location>
        <begin position="45"/>
        <end position="257"/>
    </location>
</feature>
<feature type="region of interest" description="Disordered" evidence="1">
    <location>
        <begin position="853"/>
        <end position="907"/>
    </location>
</feature>
<feature type="compositionally biased region" description="Polar residues" evidence="1">
    <location>
        <begin position="622"/>
        <end position="636"/>
    </location>
</feature>
<feature type="region of interest" description="Disordered" evidence="1">
    <location>
        <begin position="281"/>
        <end position="317"/>
    </location>
</feature>
<feature type="compositionally biased region" description="Low complexity" evidence="1">
    <location>
        <begin position="186"/>
        <end position="197"/>
    </location>
</feature>
<feature type="compositionally biased region" description="Polar residues" evidence="1">
    <location>
        <begin position="45"/>
        <end position="55"/>
    </location>
</feature>
<feature type="compositionally biased region" description="Basic and acidic residues" evidence="1">
    <location>
        <begin position="72"/>
        <end position="82"/>
    </location>
</feature>
<feature type="region of interest" description="Disordered" evidence="1">
    <location>
        <begin position="325"/>
        <end position="344"/>
    </location>
</feature>
<evidence type="ECO:0000313" key="2">
    <source>
        <dbReference type="EMBL" id="KAG0325669.1"/>
    </source>
</evidence>
<organism evidence="2 3">
    <name type="scientific">Dissophora globulifera</name>
    <dbReference type="NCBI Taxonomy" id="979702"/>
    <lineage>
        <taxon>Eukaryota</taxon>
        <taxon>Fungi</taxon>
        <taxon>Fungi incertae sedis</taxon>
        <taxon>Mucoromycota</taxon>
        <taxon>Mortierellomycotina</taxon>
        <taxon>Mortierellomycetes</taxon>
        <taxon>Mortierellales</taxon>
        <taxon>Mortierellaceae</taxon>
        <taxon>Dissophora</taxon>
    </lineage>
</organism>
<protein>
    <submittedName>
        <fullName evidence="2">Uncharacterized protein</fullName>
    </submittedName>
</protein>
<feature type="region of interest" description="Disordered" evidence="1">
    <location>
        <begin position="607"/>
        <end position="676"/>
    </location>
</feature>
<feature type="compositionally biased region" description="Low complexity" evidence="1">
    <location>
        <begin position="288"/>
        <end position="297"/>
    </location>
</feature>
<feature type="compositionally biased region" description="Polar residues" evidence="1">
    <location>
        <begin position="349"/>
        <end position="366"/>
    </location>
</feature>
<feature type="compositionally biased region" description="Polar residues" evidence="1">
    <location>
        <begin position="85"/>
        <end position="95"/>
    </location>
</feature>
<feature type="compositionally biased region" description="Polar residues" evidence="1">
    <location>
        <begin position="300"/>
        <end position="314"/>
    </location>
</feature>
<dbReference type="Proteomes" id="UP000738325">
    <property type="component" value="Unassembled WGS sequence"/>
</dbReference>
<name>A0A9P6RSE8_9FUNG</name>
<feature type="compositionally biased region" description="Basic residues" evidence="1">
    <location>
        <begin position="205"/>
        <end position="219"/>
    </location>
</feature>